<gene>
    <name evidence="1" type="ORF">A9Q68_08535</name>
</gene>
<protein>
    <submittedName>
        <fullName evidence="1">Uncharacterized protein</fullName>
    </submittedName>
</protein>
<dbReference type="AlphaFoldDB" id="A0A1L8MKM8"/>
<dbReference type="Proteomes" id="UP000182015">
    <property type="component" value="Unassembled WGS sequence"/>
</dbReference>
<dbReference type="STRING" id="1856638.A9Q68_08535"/>
<dbReference type="EMBL" id="LZDD01000003">
    <property type="protein sequence ID" value="OJF71235.1"/>
    <property type="molecule type" value="Genomic_DNA"/>
</dbReference>
<organism evidence="1 2">
    <name type="scientific">Streptococcus bovimastitidis</name>
    <dbReference type="NCBI Taxonomy" id="1856638"/>
    <lineage>
        <taxon>Bacteria</taxon>
        <taxon>Bacillati</taxon>
        <taxon>Bacillota</taxon>
        <taxon>Bacilli</taxon>
        <taxon>Lactobacillales</taxon>
        <taxon>Streptococcaceae</taxon>
        <taxon>Streptococcus</taxon>
    </lineage>
</organism>
<keyword evidence="2" id="KW-1185">Reference proteome</keyword>
<dbReference type="RefSeq" id="WP_071794298.1">
    <property type="nucleotide sequence ID" value="NZ_LZDD01000003.1"/>
</dbReference>
<accession>A0A1L8MKM8</accession>
<evidence type="ECO:0000313" key="2">
    <source>
        <dbReference type="Proteomes" id="UP000182015"/>
    </source>
</evidence>
<sequence>MKEFRVKAEYKGFELEKVIESKNEHHAVLDFLNKVEELIKYITKSDLQKEINIYYVGEFV</sequence>
<evidence type="ECO:0000313" key="1">
    <source>
        <dbReference type="EMBL" id="OJF71235.1"/>
    </source>
</evidence>
<name>A0A1L8MKM8_9STRE</name>
<comment type="caution">
    <text evidence="1">The sequence shown here is derived from an EMBL/GenBank/DDBJ whole genome shotgun (WGS) entry which is preliminary data.</text>
</comment>
<proteinExistence type="predicted"/>
<reference evidence="2" key="1">
    <citation type="submission" date="2016-06" db="EMBL/GenBank/DDBJ databases">
        <authorList>
            <person name="de Vries S.P.W."/>
            <person name="Hadjirin N.F."/>
            <person name="Lay E.M."/>
            <person name="Zadoks R.N."/>
            <person name="Peacock S.J."/>
            <person name="Parkhill J."/>
            <person name="Grant A.J."/>
            <person name="Mcdougall S."/>
            <person name="Holmes M.A."/>
        </authorList>
    </citation>
    <scope>NUCLEOTIDE SEQUENCE [LARGE SCALE GENOMIC DNA]</scope>
    <source>
        <strain evidence="2">NZ1587</strain>
    </source>
</reference>